<feature type="coiled-coil region" evidence="1">
    <location>
        <begin position="94"/>
        <end position="148"/>
    </location>
</feature>
<sequence length="179" mass="19395">VPAAAPVGLQLAASGWTGGAQQQGALEYGASDLPKLRELVRTFASLGDKRQEQHYRRLVEQLEAAARPPAPPTVGAAKHALGQARVQLDRAVAAAELEQQLDAAKHDAIEAHANFTECERKYQEAVKALQAEGEKQELEARKAQVLQIFREAAKTAFGSAKEKAATLVDEQKAFTKRME</sequence>
<gene>
    <name evidence="2" type="ORF">PCOR1329_LOCUS62713</name>
</gene>
<reference evidence="2" key="1">
    <citation type="submission" date="2023-10" db="EMBL/GenBank/DDBJ databases">
        <authorList>
            <person name="Chen Y."/>
            <person name="Shah S."/>
            <person name="Dougan E. K."/>
            <person name="Thang M."/>
            <person name="Chan C."/>
        </authorList>
    </citation>
    <scope>NUCLEOTIDE SEQUENCE [LARGE SCALE GENOMIC DNA]</scope>
</reference>
<keyword evidence="3" id="KW-1185">Reference proteome</keyword>
<organism evidence="2 3">
    <name type="scientific">Prorocentrum cordatum</name>
    <dbReference type="NCBI Taxonomy" id="2364126"/>
    <lineage>
        <taxon>Eukaryota</taxon>
        <taxon>Sar</taxon>
        <taxon>Alveolata</taxon>
        <taxon>Dinophyceae</taxon>
        <taxon>Prorocentrales</taxon>
        <taxon>Prorocentraceae</taxon>
        <taxon>Prorocentrum</taxon>
    </lineage>
</organism>
<evidence type="ECO:0000313" key="3">
    <source>
        <dbReference type="Proteomes" id="UP001189429"/>
    </source>
</evidence>
<name>A0ABN9W155_9DINO</name>
<proteinExistence type="predicted"/>
<feature type="non-terminal residue" evidence="2">
    <location>
        <position position="179"/>
    </location>
</feature>
<evidence type="ECO:0000313" key="2">
    <source>
        <dbReference type="EMBL" id="CAK0879238.1"/>
    </source>
</evidence>
<dbReference type="EMBL" id="CAUYUJ010017933">
    <property type="protein sequence ID" value="CAK0879238.1"/>
    <property type="molecule type" value="Genomic_DNA"/>
</dbReference>
<evidence type="ECO:0000256" key="1">
    <source>
        <dbReference type="SAM" id="Coils"/>
    </source>
</evidence>
<feature type="non-terminal residue" evidence="2">
    <location>
        <position position="1"/>
    </location>
</feature>
<comment type="caution">
    <text evidence="2">The sequence shown here is derived from an EMBL/GenBank/DDBJ whole genome shotgun (WGS) entry which is preliminary data.</text>
</comment>
<accession>A0ABN9W155</accession>
<keyword evidence="1" id="KW-0175">Coiled coil</keyword>
<protein>
    <submittedName>
        <fullName evidence="2">Uncharacterized protein</fullName>
    </submittedName>
</protein>
<dbReference type="Proteomes" id="UP001189429">
    <property type="component" value="Unassembled WGS sequence"/>
</dbReference>